<evidence type="ECO:0000256" key="6">
    <source>
        <dbReference type="SAM" id="SignalP"/>
    </source>
</evidence>
<dbReference type="Proteomes" id="UP000287156">
    <property type="component" value="Unassembled WGS sequence"/>
</dbReference>
<comment type="caution">
    <text evidence="7">The sequence shown here is derived from an EMBL/GenBank/DDBJ whole genome shotgun (WGS) entry which is preliminary data.</text>
</comment>
<evidence type="ECO:0000313" key="7">
    <source>
        <dbReference type="EMBL" id="RST72727.1"/>
    </source>
</evidence>
<name>A0A429XWG6_9BACI</name>
<dbReference type="PRINTS" id="PR00909">
    <property type="entry name" value="SPERMDNBNDNG"/>
</dbReference>
<evidence type="ECO:0000256" key="5">
    <source>
        <dbReference type="PIRSR" id="PIRSR019574-1"/>
    </source>
</evidence>
<keyword evidence="2" id="KW-0813">Transport</keyword>
<keyword evidence="8" id="KW-1185">Reference proteome</keyword>
<evidence type="ECO:0000256" key="2">
    <source>
        <dbReference type="ARBA" id="ARBA00022448"/>
    </source>
</evidence>
<keyword evidence="3 6" id="KW-0732">Signal</keyword>
<feature type="signal peptide" evidence="6">
    <location>
        <begin position="1"/>
        <end position="18"/>
    </location>
</feature>
<comment type="subcellular location">
    <subcellularLocation>
        <location evidence="1">Periplasm</location>
    </subcellularLocation>
</comment>
<dbReference type="GO" id="GO:0015846">
    <property type="term" value="P:polyamine transport"/>
    <property type="evidence" value="ECO:0007669"/>
    <property type="project" value="InterPro"/>
</dbReference>
<dbReference type="GO" id="GO:0019808">
    <property type="term" value="F:polyamine binding"/>
    <property type="evidence" value="ECO:0007669"/>
    <property type="project" value="InterPro"/>
</dbReference>
<dbReference type="InterPro" id="IPR006059">
    <property type="entry name" value="SBP"/>
</dbReference>
<keyword evidence="4" id="KW-0574">Periplasm</keyword>
<dbReference type="SUPFAM" id="SSF53850">
    <property type="entry name" value="Periplasmic binding protein-like II"/>
    <property type="match status" value="1"/>
</dbReference>
<dbReference type="PANTHER" id="PTHR30222:SF17">
    <property type="entry name" value="SPERMIDINE_PUTRESCINE-BINDING PERIPLASMIC PROTEIN"/>
    <property type="match status" value="1"/>
</dbReference>
<protein>
    <submittedName>
        <fullName evidence="7">Spermidine/putrescine ABC transporter substrate-binding protein</fullName>
    </submittedName>
</protein>
<dbReference type="Gene3D" id="3.40.190.10">
    <property type="entry name" value="Periplasmic binding protein-like II"/>
    <property type="match status" value="2"/>
</dbReference>
<dbReference type="CDD" id="cd13590">
    <property type="entry name" value="PBP2_PotD_PotF_like"/>
    <property type="match status" value="1"/>
</dbReference>
<feature type="binding site" evidence="5">
    <location>
        <position position="51"/>
    </location>
    <ligand>
        <name>spermidine</name>
        <dbReference type="ChEBI" id="CHEBI:57834"/>
    </ligand>
</feature>
<evidence type="ECO:0000256" key="4">
    <source>
        <dbReference type="ARBA" id="ARBA00022764"/>
    </source>
</evidence>
<dbReference type="PANTHER" id="PTHR30222">
    <property type="entry name" value="SPERMIDINE/PUTRESCINE-BINDING PERIPLASMIC PROTEIN"/>
    <property type="match status" value="1"/>
</dbReference>
<feature type="chain" id="PRO_5038882586" evidence="6">
    <location>
        <begin position="19"/>
        <end position="359"/>
    </location>
</feature>
<dbReference type="PROSITE" id="PS51257">
    <property type="entry name" value="PROKAR_LIPOPROTEIN"/>
    <property type="match status" value="1"/>
</dbReference>
<evidence type="ECO:0000313" key="8">
    <source>
        <dbReference type="Proteomes" id="UP000287156"/>
    </source>
</evidence>
<dbReference type="EMBL" id="QYTV02000007">
    <property type="protein sequence ID" value="RST72727.1"/>
    <property type="molecule type" value="Genomic_DNA"/>
</dbReference>
<evidence type="ECO:0000256" key="1">
    <source>
        <dbReference type="ARBA" id="ARBA00004418"/>
    </source>
</evidence>
<organism evidence="7 8">
    <name type="scientific">Siminovitchia acidinfaciens</name>
    <dbReference type="NCBI Taxonomy" id="2321395"/>
    <lineage>
        <taxon>Bacteria</taxon>
        <taxon>Bacillati</taxon>
        <taxon>Bacillota</taxon>
        <taxon>Bacilli</taxon>
        <taxon>Bacillales</taxon>
        <taxon>Bacillaceae</taxon>
        <taxon>Siminovitchia</taxon>
    </lineage>
</organism>
<dbReference type="OrthoDB" id="9769319at2"/>
<dbReference type="PIRSF" id="PIRSF019574">
    <property type="entry name" value="Periplasmic_polyamine_BP"/>
    <property type="match status" value="1"/>
</dbReference>
<gene>
    <name evidence="7" type="ORF">D4T97_015005</name>
</gene>
<dbReference type="AlphaFoldDB" id="A0A429XWG6"/>
<evidence type="ECO:0000256" key="3">
    <source>
        <dbReference type="ARBA" id="ARBA00022729"/>
    </source>
</evidence>
<sequence length="359" mass="40498">MRKITSLLAVFVLLLVLAACGNSSKSSSESSGEEDGEQKLAKELKVFNWGEYISQDLVKSFEKEFGVKVILDTYSANQEMYTKIKSGAVSYDVVFPTDYFVEQMINDDFLLELDMENIPNFEHISEPLKDQDFDPGNKYSVPYFYGSIGLAYNKAKVGEPKSWEDLWNPEYKGHVSMNESAREVFTVPLQILGYDINNPTEEQLEEAKKKLEELHPNVLTYDGTPEAQFTSGEAWIGMSYNTGAAKAMASNPDVGFILPEEGGVLWMDNIAIPKTAENKYTAEVFINYLLEPENSKQNAEEVKGSSPNAAAVELMDEEIKNNTAIYPTDEEVSRGQWYQILEPKTLESINRLYNELKIQ</sequence>
<proteinExistence type="predicted"/>
<reference evidence="7" key="1">
    <citation type="submission" date="2018-12" db="EMBL/GenBank/DDBJ databases">
        <authorList>
            <person name="Sun L."/>
            <person name="Chen Z."/>
        </authorList>
    </citation>
    <scope>NUCLEOTIDE SEQUENCE [LARGE SCALE GENOMIC DNA]</scope>
    <source>
        <strain evidence="7">3-2-2</strain>
    </source>
</reference>
<accession>A0A429XWG6</accession>
<dbReference type="Pfam" id="PF13416">
    <property type="entry name" value="SBP_bac_8"/>
    <property type="match status" value="1"/>
</dbReference>
<dbReference type="RefSeq" id="WP_126051573.1">
    <property type="nucleotide sequence ID" value="NZ_QYTV02000007.1"/>
</dbReference>
<dbReference type="GO" id="GO:0042597">
    <property type="term" value="C:periplasmic space"/>
    <property type="evidence" value="ECO:0007669"/>
    <property type="project" value="UniProtKB-SubCell"/>
</dbReference>
<dbReference type="InterPro" id="IPR001188">
    <property type="entry name" value="Sperm_putr-bd"/>
</dbReference>
<feature type="binding site" evidence="5">
    <location>
        <position position="99"/>
    </location>
    <ligand>
        <name>spermidine</name>
        <dbReference type="ChEBI" id="CHEBI:57834"/>
    </ligand>
</feature>